<accession>A0ABS6RY89</accession>
<keyword evidence="1" id="KW-0812">Transmembrane</keyword>
<name>A0ABS6RY89_9BACT</name>
<dbReference type="PANTHER" id="PTHR33376:SF7">
    <property type="entry name" value="C4-DICARBOXYLATE-BINDING PROTEIN DCTB"/>
    <property type="match status" value="1"/>
</dbReference>
<comment type="caution">
    <text evidence="2">The sequence shown here is derived from an EMBL/GenBank/DDBJ whole genome shotgun (WGS) entry which is preliminary data.</text>
</comment>
<dbReference type="Pfam" id="PF03480">
    <property type="entry name" value="DctP"/>
    <property type="match status" value="1"/>
</dbReference>
<dbReference type="RefSeq" id="WP_218252246.1">
    <property type="nucleotide sequence ID" value="NZ_JABXWD010000128.1"/>
</dbReference>
<dbReference type="EMBL" id="JABXWD010000128">
    <property type="protein sequence ID" value="MBV6341612.1"/>
    <property type="molecule type" value="Genomic_DNA"/>
</dbReference>
<dbReference type="PANTHER" id="PTHR33376">
    <property type="match status" value="1"/>
</dbReference>
<dbReference type="PIRSF" id="PIRSF006470">
    <property type="entry name" value="DctB"/>
    <property type="match status" value="1"/>
</dbReference>
<feature type="transmembrane region" description="Helical" evidence="1">
    <location>
        <begin position="12"/>
        <end position="32"/>
    </location>
</feature>
<proteinExistence type="predicted"/>
<evidence type="ECO:0000313" key="2">
    <source>
        <dbReference type="EMBL" id="MBV6341612.1"/>
    </source>
</evidence>
<evidence type="ECO:0000256" key="1">
    <source>
        <dbReference type="SAM" id="Phobius"/>
    </source>
</evidence>
<keyword evidence="3" id="KW-1185">Reference proteome</keyword>
<gene>
    <name evidence="2" type="ORF">HWQ67_08440</name>
</gene>
<sequence>MQDKVVKTTNRRYVFVAAIVLCITVGALFYLYPSVKSGAKTVKAKDAKVYELNLAHNMPPGSAIGIAAQKFADTVRDKTNGGVNINISPPQQLHDDYAMISMVLDGQLDILISPTTKVSVILPAMQYADIPFLFARLEDAYAMLDGRPGTLLMEDLSKKGLIGAAFWGNGFKQFITTRPVHSPKDFVGMKVRVKNNNITTDMFTAFGAKPVPIDVDKVYEALKNRVIDAQESSVADVYALKLYEVASNLTISNHAYRGYVFCFSKKVLEILPDDIVQILITTAKELTPFERDLVARQEEEYITLMKDKGVNIIYLNEQQSNEFKKATSHIVNDYRTIAGEDVIAMTQEYLRQKYNSR</sequence>
<dbReference type="Proteomes" id="UP001196980">
    <property type="component" value="Unassembled WGS sequence"/>
</dbReference>
<dbReference type="NCBIfam" id="TIGR00787">
    <property type="entry name" value="dctP"/>
    <property type="match status" value="1"/>
</dbReference>
<dbReference type="InterPro" id="IPR004682">
    <property type="entry name" value="TRAP_DctP"/>
</dbReference>
<dbReference type="NCBIfam" id="NF037995">
    <property type="entry name" value="TRAP_S1"/>
    <property type="match status" value="1"/>
</dbReference>
<protein>
    <submittedName>
        <fullName evidence="2">TRAP transporter substrate-binding protein</fullName>
    </submittedName>
</protein>
<reference evidence="2 3" key="1">
    <citation type="journal article" date="2020" name="J Geophys Res Biogeosci">
        <title>Magnetotaxis as an Adaptation to Enable Bacterial Shuttling of Microbial Sulfur and Sulfur Cycling Across Aquatic Oxic#Anoxic Interfaces.</title>
        <authorList>
            <person name="Li J."/>
            <person name="Liu P."/>
            <person name="Wang J."/>
            <person name="Roberts A.P."/>
            <person name="Pan Y."/>
        </authorList>
    </citation>
    <scope>NUCLEOTIDE SEQUENCE [LARGE SCALE GENOMIC DNA]</scope>
    <source>
        <strain evidence="2 3">MYR-1_YQ</strain>
    </source>
</reference>
<evidence type="ECO:0000313" key="3">
    <source>
        <dbReference type="Proteomes" id="UP001196980"/>
    </source>
</evidence>
<keyword evidence="1" id="KW-1133">Transmembrane helix</keyword>
<organism evidence="2 3">
    <name type="scientific">Candidatus Magnetobacterium casense</name>
    <dbReference type="NCBI Taxonomy" id="1455061"/>
    <lineage>
        <taxon>Bacteria</taxon>
        <taxon>Pseudomonadati</taxon>
        <taxon>Nitrospirota</taxon>
        <taxon>Thermodesulfovibrionia</taxon>
        <taxon>Thermodesulfovibrionales</taxon>
        <taxon>Candidatus Magnetobacteriaceae</taxon>
        <taxon>Candidatus Magnetobacterium</taxon>
    </lineage>
</organism>
<dbReference type="InterPro" id="IPR018389">
    <property type="entry name" value="DctP_fam"/>
</dbReference>
<dbReference type="CDD" id="cd13603">
    <property type="entry name" value="PBP2_TRAP_Siap_TeaA_like"/>
    <property type="match status" value="1"/>
</dbReference>
<keyword evidence="1" id="KW-0472">Membrane</keyword>